<gene>
    <name evidence="3" type="ORF">C8D95_103181</name>
</gene>
<protein>
    <submittedName>
        <fullName evidence="3">Uncharacterized protein (TIGR00369 family)</fullName>
    </submittedName>
</protein>
<proteinExistence type="predicted"/>
<dbReference type="NCBIfam" id="TIGR00369">
    <property type="entry name" value="unchar_dom_1"/>
    <property type="match status" value="1"/>
</dbReference>
<organism evidence="3 4">
    <name type="scientific">Silicimonas algicola</name>
    <dbReference type="NCBI Taxonomy" id="1826607"/>
    <lineage>
        <taxon>Bacteria</taxon>
        <taxon>Pseudomonadati</taxon>
        <taxon>Pseudomonadota</taxon>
        <taxon>Alphaproteobacteria</taxon>
        <taxon>Rhodobacterales</taxon>
        <taxon>Paracoccaceae</taxon>
    </lineage>
</organism>
<dbReference type="AlphaFoldDB" id="A0A316GPR6"/>
<dbReference type="InterPro" id="IPR003736">
    <property type="entry name" value="PAAI_dom"/>
</dbReference>
<evidence type="ECO:0000256" key="1">
    <source>
        <dbReference type="ARBA" id="ARBA00022801"/>
    </source>
</evidence>
<evidence type="ECO:0000313" key="3">
    <source>
        <dbReference type="EMBL" id="PWK56947.1"/>
    </source>
</evidence>
<dbReference type="PANTHER" id="PTHR43240:SF1">
    <property type="entry name" value="BLR5584 PROTEIN"/>
    <property type="match status" value="1"/>
</dbReference>
<dbReference type="Gene3D" id="3.10.129.10">
    <property type="entry name" value="Hotdog Thioesterase"/>
    <property type="match status" value="1"/>
</dbReference>
<accession>A0A316GPR6</accession>
<dbReference type="OrthoDB" id="9813282at2"/>
<dbReference type="PANTHER" id="PTHR43240">
    <property type="entry name" value="1,4-DIHYDROXY-2-NAPHTHOYL-COA THIOESTERASE 1"/>
    <property type="match status" value="1"/>
</dbReference>
<dbReference type="SUPFAM" id="SSF54637">
    <property type="entry name" value="Thioesterase/thiol ester dehydrase-isomerase"/>
    <property type="match status" value="1"/>
</dbReference>
<keyword evidence="1" id="KW-0378">Hydrolase</keyword>
<dbReference type="KEGG" id="salo:EF888_09140"/>
<dbReference type="RefSeq" id="WP_109758704.1">
    <property type="nucleotide sequence ID" value="NZ_CP034588.1"/>
</dbReference>
<name>A0A316GPR6_9RHOB</name>
<dbReference type="InterPro" id="IPR029069">
    <property type="entry name" value="HotDog_dom_sf"/>
</dbReference>
<dbReference type="GO" id="GO:0005829">
    <property type="term" value="C:cytosol"/>
    <property type="evidence" value="ECO:0007669"/>
    <property type="project" value="TreeGrafter"/>
</dbReference>
<dbReference type="Pfam" id="PF03061">
    <property type="entry name" value="4HBT"/>
    <property type="match status" value="1"/>
</dbReference>
<dbReference type="GO" id="GO:0061522">
    <property type="term" value="F:1,4-dihydroxy-2-naphthoyl-CoA thioesterase activity"/>
    <property type="evidence" value="ECO:0007669"/>
    <property type="project" value="TreeGrafter"/>
</dbReference>
<evidence type="ECO:0000259" key="2">
    <source>
        <dbReference type="Pfam" id="PF03061"/>
    </source>
</evidence>
<dbReference type="EMBL" id="QGGV01000003">
    <property type="protein sequence ID" value="PWK56947.1"/>
    <property type="molecule type" value="Genomic_DNA"/>
</dbReference>
<evidence type="ECO:0000313" key="4">
    <source>
        <dbReference type="Proteomes" id="UP000245390"/>
    </source>
</evidence>
<reference evidence="3 4" key="1">
    <citation type="submission" date="2018-05" db="EMBL/GenBank/DDBJ databases">
        <title>Genomic Encyclopedia of Type Strains, Phase IV (KMG-IV): sequencing the most valuable type-strain genomes for metagenomic binning, comparative biology and taxonomic classification.</title>
        <authorList>
            <person name="Goeker M."/>
        </authorList>
    </citation>
    <scope>NUCLEOTIDE SEQUENCE [LARGE SCALE GENOMIC DNA]</scope>
    <source>
        <strain evidence="3 4">DSM 103371</strain>
    </source>
</reference>
<dbReference type="Proteomes" id="UP000245390">
    <property type="component" value="Unassembled WGS sequence"/>
</dbReference>
<sequence>MSMDVITSMSGLDYMRGVLNGSLPHAPILEHFGFRVTEAEEGRVSFEGTPEAHHLNPMQSIHGGWYGAILDSALGCAVMSKLPKGTIYTTLEYKVNLIRAIRPGQAMRASATAGHVGRSTGVATAELYGVEDGRLYATASTTCLVMSLPEQG</sequence>
<dbReference type="CDD" id="cd03443">
    <property type="entry name" value="PaaI_thioesterase"/>
    <property type="match status" value="1"/>
</dbReference>
<feature type="domain" description="Thioesterase" evidence="2">
    <location>
        <begin position="59"/>
        <end position="132"/>
    </location>
</feature>
<dbReference type="InterPro" id="IPR006683">
    <property type="entry name" value="Thioestr_dom"/>
</dbReference>
<comment type="caution">
    <text evidence="3">The sequence shown here is derived from an EMBL/GenBank/DDBJ whole genome shotgun (WGS) entry which is preliminary data.</text>
</comment>
<keyword evidence="4" id="KW-1185">Reference proteome</keyword>